<organism evidence="10 11">
    <name type="scientific">Megamonas rupellensis</name>
    <dbReference type="NCBI Taxonomy" id="491921"/>
    <lineage>
        <taxon>Bacteria</taxon>
        <taxon>Bacillati</taxon>
        <taxon>Bacillota</taxon>
        <taxon>Negativicutes</taxon>
        <taxon>Selenomonadales</taxon>
        <taxon>Selenomonadaceae</taxon>
        <taxon>Megamonas</taxon>
    </lineage>
</organism>
<dbReference type="Gene3D" id="3.20.20.140">
    <property type="entry name" value="Metal-dependent hydrolases"/>
    <property type="match status" value="1"/>
</dbReference>
<dbReference type="InterPro" id="IPR010140">
    <property type="entry name" value="Histidinol_P_phosphatase_HisJ"/>
</dbReference>
<evidence type="ECO:0000313" key="11">
    <source>
        <dbReference type="Proteomes" id="UP000284662"/>
    </source>
</evidence>
<keyword evidence="6 8" id="KW-0368">Histidine biosynthesis</keyword>
<dbReference type="EC" id="3.1.3.15" evidence="3 8"/>
<keyword evidence="4 8" id="KW-0028">Amino-acid biosynthesis</keyword>
<gene>
    <name evidence="10" type="ORF">DWZ11_11480</name>
</gene>
<proteinExistence type="inferred from homology"/>
<dbReference type="SUPFAM" id="SSF89550">
    <property type="entry name" value="PHP domain-like"/>
    <property type="match status" value="1"/>
</dbReference>
<evidence type="ECO:0000256" key="4">
    <source>
        <dbReference type="ARBA" id="ARBA00022605"/>
    </source>
</evidence>
<evidence type="ECO:0000256" key="3">
    <source>
        <dbReference type="ARBA" id="ARBA00013085"/>
    </source>
</evidence>
<protein>
    <recommendedName>
        <fullName evidence="3 8">Histidinol-phosphatase</fullName>
        <shortName evidence="8">HolPase</shortName>
        <ecNumber evidence="3 8">3.1.3.15</ecNumber>
    </recommendedName>
</protein>
<accession>A0A411ZHN3</accession>
<reference evidence="10 11" key="1">
    <citation type="submission" date="2018-08" db="EMBL/GenBank/DDBJ databases">
        <title>A genome reference for cultivated species of the human gut microbiota.</title>
        <authorList>
            <person name="Zou Y."/>
            <person name="Xue W."/>
            <person name="Luo G."/>
        </authorList>
    </citation>
    <scope>NUCLEOTIDE SEQUENCE [LARGE SCALE GENOMIC DNA]</scope>
    <source>
        <strain evidence="10 11">AF29-2</strain>
    </source>
</reference>
<dbReference type="PANTHER" id="PTHR21039">
    <property type="entry name" value="HISTIDINOL PHOSPHATASE-RELATED"/>
    <property type="match status" value="1"/>
</dbReference>
<comment type="caution">
    <text evidence="10">The sequence shown here is derived from an EMBL/GenBank/DDBJ whole genome shotgun (WGS) entry which is preliminary data.</text>
</comment>
<evidence type="ECO:0000259" key="9">
    <source>
        <dbReference type="Pfam" id="PF02811"/>
    </source>
</evidence>
<evidence type="ECO:0000256" key="7">
    <source>
        <dbReference type="ARBA" id="ARBA00049158"/>
    </source>
</evidence>
<dbReference type="NCBIfam" id="TIGR01856">
    <property type="entry name" value="hisJ_fam"/>
    <property type="match status" value="1"/>
</dbReference>
<dbReference type="InterPro" id="IPR004013">
    <property type="entry name" value="PHP_dom"/>
</dbReference>
<evidence type="ECO:0000256" key="6">
    <source>
        <dbReference type="ARBA" id="ARBA00023102"/>
    </source>
</evidence>
<dbReference type="RefSeq" id="WP_117977130.1">
    <property type="nucleotide sequence ID" value="NZ_QRST01000043.1"/>
</dbReference>
<feature type="domain" description="PHP" evidence="9">
    <location>
        <begin position="5"/>
        <end position="194"/>
    </location>
</feature>
<evidence type="ECO:0000256" key="2">
    <source>
        <dbReference type="ARBA" id="ARBA00009152"/>
    </source>
</evidence>
<evidence type="ECO:0000256" key="8">
    <source>
        <dbReference type="RuleBase" id="RU366003"/>
    </source>
</evidence>
<keyword evidence="5 8" id="KW-0378">Hydrolase</keyword>
<dbReference type="InterPro" id="IPR016195">
    <property type="entry name" value="Pol/histidinol_Pase-like"/>
</dbReference>
<comment type="similarity">
    <text evidence="2 8">Belongs to the PHP hydrolase family. HisK subfamily.</text>
</comment>
<dbReference type="EMBL" id="QRST01000043">
    <property type="protein sequence ID" value="RGQ02323.1"/>
    <property type="molecule type" value="Genomic_DNA"/>
</dbReference>
<dbReference type="PANTHER" id="PTHR21039:SF0">
    <property type="entry name" value="HISTIDINOL-PHOSPHATASE"/>
    <property type="match status" value="1"/>
</dbReference>
<evidence type="ECO:0000256" key="1">
    <source>
        <dbReference type="ARBA" id="ARBA00004970"/>
    </source>
</evidence>
<dbReference type="Pfam" id="PF02811">
    <property type="entry name" value="PHP"/>
    <property type="match status" value="1"/>
</dbReference>
<name>A0A411ZHN3_9FIRM</name>
<dbReference type="UniPathway" id="UPA00031">
    <property type="reaction ID" value="UER00013"/>
</dbReference>
<comment type="catalytic activity">
    <reaction evidence="7 8">
        <text>L-histidinol phosphate + H2O = L-histidinol + phosphate</text>
        <dbReference type="Rhea" id="RHEA:14465"/>
        <dbReference type="ChEBI" id="CHEBI:15377"/>
        <dbReference type="ChEBI" id="CHEBI:43474"/>
        <dbReference type="ChEBI" id="CHEBI:57699"/>
        <dbReference type="ChEBI" id="CHEBI:57980"/>
        <dbReference type="EC" id="3.1.3.15"/>
    </reaction>
</comment>
<dbReference type="Proteomes" id="UP000284662">
    <property type="component" value="Unassembled WGS sequence"/>
</dbReference>
<evidence type="ECO:0000256" key="5">
    <source>
        <dbReference type="ARBA" id="ARBA00022801"/>
    </source>
</evidence>
<evidence type="ECO:0000313" key="10">
    <source>
        <dbReference type="EMBL" id="RGQ02323.1"/>
    </source>
</evidence>
<dbReference type="GO" id="GO:0000105">
    <property type="term" value="P:L-histidine biosynthetic process"/>
    <property type="evidence" value="ECO:0007669"/>
    <property type="project" value="UniProtKB-UniRule"/>
</dbReference>
<dbReference type="GO" id="GO:0004401">
    <property type="term" value="F:histidinol-phosphatase activity"/>
    <property type="evidence" value="ECO:0007669"/>
    <property type="project" value="UniProtKB-UniRule"/>
</dbReference>
<dbReference type="GO" id="GO:0005737">
    <property type="term" value="C:cytoplasm"/>
    <property type="evidence" value="ECO:0007669"/>
    <property type="project" value="TreeGrafter"/>
</dbReference>
<comment type="pathway">
    <text evidence="1 8">Amino-acid biosynthesis; L-histidine biosynthesis; L-histidine from 5-phospho-alpha-D-ribose 1-diphosphate: step 8/9.</text>
</comment>
<dbReference type="AlphaFoldDB" id="A0A411ZHN3"/>
<sequence>MYKVDYHHHSKFSFDGKDFLEDICKKAIEIDLNEICFTEHFDVDPKDVSYGVLDYKAYHECIELCKQKYGDKLNIKRGLEIGEPHLKPYLETLKSEIKKMDLDFIIGSVHNINSVKLRLTMPSKTKSKIYEDYFNEILAMVKIADIDVIGHLDLMKRYAFADYGNYEFEDYKDLIEEILTIAINRNIGLEINTSGLRNKVNEVYPKIEILNLYKNLGGKIITIGSDSHSTNDCFSYCKQGYDLLKACGFEKIYTFTKRCPIEHKI</sequence>